<dbReference type="SUPFAM" id="SSF52266">
    <property type="entry name" value="SGNH hydrolase"/>
    <property type="match status" value="1"/>
</dbReference>
<evidence type="ECO:0000256" key="1">
    <source>
        <dbReference type="SAM" id="MobiDB-lite"/>
    </source>
</evidence>
<feature type="domain" description="SGNH hydrolase-type esterase" evidence="3">
    <location>
        <begin position="223"/>
        <end position="420"/>
    </location>
</feature>
<accession>A0ABP9PSW5</accession>
<dbReference type="Gene3D" id="3.40.50.1110">
    <property type="entry name" value="SGNH hydrolase"/>
    <property type="match status" value="1"/>
</dbReference>
<sequence length="711" mass="72885">MRIRSTAVMTLTTIGALLGGGLAASPTAARSATEPPAPAVAPPATRAAADDGGWFTSWAQSIQRRSGLTFTNRTLRQVSRVTQGGDQVRLRLENTFGTAPMVVDATTVGLTSNGPNVVTGSMRSVAFGGQSSVSIPAGGWVWSDPLPFETRARQDLTISLYLRNATVTTLHDRAGRTNWFAPDNGGNHAASESGAAFTETHGWNYVVGAVDVRNADLAGTVVAYGSSVVDGTGSESCGPGCTPSDPYLRWTDLLARRVAAELPADQQVSVVNAGIGGTTASPACGSGGNDGVSRLSRDVLALHGVTAVVYYYGTNDIANLGNGCNAASLTSSMRATFAELRAAGIDVIVTPITPRPGYNAAQNAARDEVNAFIRQGGDCSGTCDALVDFEAVLQDPADRNRIRAEYDVDGLHVNTLGQRALADAVDLAPLVAAGAASFTSPAPGVAELGQPYSHTLSATGLPAPTFSVSDGALPPGLTLDPQTGVLAGVPTERGRFAFTLEARNGAGTDELPAVVEVLDRPALTPGRPPAARVGQPYDFTLAATGYPAPTYAVVAGALPPGLRLDASTGRIDGVPTRSGAGEVTVRATNGVGTDVTARLVLRVVAAASATVLSVDESSLRHGAGTRARVHVFASGVVPRGVVVLKAGSRRLGTARLTPVRGVPGSSSATIRIAPRSLRPGRYLLTAGFAGDGQVLASRGTARLTVLRTSAR</sequence>
<dbReference type="PANTHER" id="PTHR43784:SF2">
    <property type="entry name" value="GDSL-LIKE LIPASE_ACYLHYDROLASE, PUTATIVE (AFU_ORTHOLOGUE AFUA_2G00820)-RELATED"/>
    <property type="match status" value="1"/>
</dbReference>
<evidence type="ECO:0000256" key="2">
    <source>
        <dbReference type="SAM" id="SignalP"/>
    </source>
</evidence>
<dbReference type="InterPro" id="IPR015919">
    <property type="entry name" value="Cadherin-like_sf"/>
</dbReference>
<protein>
    <recommendedName>
        <fullName evidence="3">SGNH hydrolase-type esterase domain-containing protein</fullName>
    </recommendedName>
</protein>
<dbReference type="Proteomes" id="UP001500221">
    <property type="component" value="Unassembled WGS sequence"/>
</dbReference>
<dbReference type="Gene3D" id="2.60.40.10">
    <property type="entry name" value="Immunoglobulins"/>
    <property type="match status" value="2"/>
</dbReference>
<feature type="chain" id="PRO_5046021986" description="SGNH hydrolase-type esterase domain-containing protein" evidence="2">
    <location>
        <begin position="32"/>
        <end position="711"/>
    </location>
</feature>
<name>A0ABP9PSW5_9ACTN</name>
<keyword evidence="5" id="KW-1185">Reference proteome</keyword>
<dbReference type="InterPro" id="IPR013830">
    <property type="entry name" value="SGNH_hydro"/>
</dbReference>
<dbReference type="InterPro" id="IPR036514">
    <property type="entry name" value="SGNH_hydro_sf"/>
</dbReference>
<dbReference type="RefSeq" id="WP_345459743.1">
    <property type="nucleotide sequence ID" value="NZ_BAABKG010000003.1"/>
</dbReference>
<feature type="signal peptide" evidence="2">
    <location>
        <begin position="1"/>
        <end position="31"/>
    </location>
</feature>
<organism evidence="4 5">
    <name type="scientific">Nocardioides marinquilinus</name>
    <dbReference type="NCBI Taxonomy" id="1210400"/>
    <lineage>
        <taxon>Bacteria</taxon>
        <taxon>Bacillati</taxon>
        <taxon>Actinomycetota</taxon>
        <taxon>Actinomycetes</taxon>
        <taxon>Propionibacteriales</taxon>
        <taxon>Nocardioidaceae</taxon>
        <taxon>Nocardioides</taxon>
    </lineage>
</organism>
<dbReference type="EMBL" id="BAABKG010000003">
    <property type="protein sequence ID" value="GAA5150864.1"/>
    <property type="molecule type" value="Genomic_DNA"/>
</dbReference>
<dbReference type="Pfam" id="PF05345">
    <property type="entry name" value="He_PIG"/>
    <property type="match status" value="2"/>
</dbReference>
<comment type="caution">
    <text evidence="4">The sequence shown here is derived from an EMBL/GenBank/DDBJ whole genome shotgun (WGS) entry which is preliminary data.</text>
</comment>
<reference evidence="5" key="1">
    <citation type="journal article" date="2019" name="Int. J. Syst. Evol. Microbiol.">
        <title>The Global Catalogue of Microorganisms (GCM) 10K type strain sequencing project: providing services to taxonomists for standard genome sequencing and annotation.</title>
        <authorList>
            <consortium name="The Broad Institute Genomics Platform"/>
            <consortium name="The Broad Institute Genome Sequencing Center for Infectious Disease"/>
            <person name="Wu L."/>
            <person name="Ma J."/>
        </authorList>
    </citation>
    <scope>NUCLEOTIDE SEQUENCE [LARGE SCALE GENOMIC DNA]</scope>
    <source>
        <strain evidence="5">JCM 18459</strain>
    </source>
</reference>
<dbReference type="InterPro" id="IPR053140">
    <property type="entry name" value="GDSL_Rv0518-like"/>
</dbReference>
<dbReference type="InterPro" id="IPR013783">
    <property type="entry name" value="Ig-like_fold"/>
</dbReference>
<proteinExistence type="predicted"/>
<evidence type="ECO:0000313" key="5">
    <source>
        <dbReference type="Proteomes" id="UP001500221"/>
    </source>
</evidence>
<evidence type="ECO:0000313" key="4">
    <source>
        <dbReference type="EMBL" id="GAA5150864.1"/>
    </source>
</evidence>
<keyword evidence="2" id="KW-0732">Signal</keyword>
<dbReference type="PANTHER" id="PTHR43784">
    <property type="entry name" value="GDSL-LIKE LIPASE/ACYLHYDROLASE, PUTATIVE (AFU_ORTHOLOGUE AFUA_2G00820)-RELATED"/>
    <property type="match status" value="1"/>
</dbReference>
<feature type="region of interest" description="Disordered" evidence="1">
    <location>
        <begin position="26"/>
        <end position="46"/>
    </location>
</feature>
<evidence type="ECO:0000259" key="3">
    <source>
        <dbReference type="Pfam" id="PF13472"/>
    </source>
</evidence>
<dbReference type="SUPFAM" id="SSF49313">
    <property type="entry name" value="Cadherin-like"/>
    <property type="match status" value="2"/>
</dbReference>
<gene>
    <name evidence="4" type="ORF">GCM10023340_28810</name>
</gene>
<dbReference type="Pfam" id="PF13472">
    <property type="entry name" value="Lipase_GDSL_2"/>
    <property type="match status" value="1"/>
</dbReference>